<dbReference type="PROSITE" id="PS51257">
    <property type="entry name" value="PROKAR_LIPOPROTEIN"/>
    <property type="match status" value="1"/>
</dbReference>
<feature type="domain" description="FAS1" evidence="2">
    <location>
        <begin position="35"/>
        <end position="168"/>
    </location>
</feature>
<dbReference type="GO" id="GO:0005615">
    <property type="term" value="C:extracellular space"/>
    <property type="evidence" value="ECO:0007669"/>
    <property type="project" value="TreeGrafter"/>
</dbReference>
<sequence length="315" mass="31816">MKSSSILKSLLFACVVILLSVSCKKDEDPQPQPVKPTIAEIASSDTSFSFLLAAATTAGLADELAAPGALTVFAPTNNAFRAAGYATKAAVEAADPTTLAGILTYHIISGAVFAKDVPAGPNASVPVLSGGVVYTTKNSSGVFVNGVKVVTADVEASNGVVHVIGSVLMPPSGNIVETALANADFTYLVAAITRASEGTTNVAAVLSGPGPYTVFAPVNQAFIDAGYVTIADIEAEEPDVLASILTYHVISGRIFSSDLTNGATPATLNGGTVLIDLSSGAKVKGAENTSASEIVSANIVATNGVIHVIDQVLLP</sequence>
<gene>
    <name evidence="3" type="ORF">GD597_01810</name>
</gene>
<feature type="signal peptide" evidence="1">
    <location>
        <begin position="1"/>
        <end position="25"/>
    </location>
</feature>
<dbReference type="Gene3D" id="2.30.180.10">
    <property type="entry name" value="FAS1 domain"/>
    <property type="match status" value="2"/>
</dbReference>
<keyword evidence="4" id="KW-1185">Reference proteome</keyword>
<keyword evidence="1" id="KW-0732">Signal</keyword>
<name>A0A8J8FAV5_9BACT</name>
<evidence type="ECO:0000256" key="1">
    <source>
        <dbReference type="SAM" id="SignalP"/>
    </source>
</evidence>
<reference evidence="3" key="1">
    <citation type="submission" date="2019-10" db="EMBL/GenBank/DDBJ databases">
        <title>Draft genome sequence of Panacibacter sp. KCS-6.</title>
        <authorList>
            <person name="Yim K.J."/>
        </authorList>
    </citation>
    <scope>NUCLEOTIDE SEQUENCE</scope>
    <source>
        <strain evidence="3">KCS-6</strain>
    </source>
</reference>
<dbReference type="InterPro" id="IPR036378">
    <property type="entry name" value="FAS1_dom_sf"/>
</dbReference>
<protein>
    <submittedName>
        <fullName evidence="3">Fasciclin domain-containing protein</fullName>
    </submittedName>
</protein>
<accession>A0A8J8FAV5</accession>
<dbReference type="PROSITE" id="PS50213">
    <property type="entry name" value="FAS1"/>
    <property type="match status" value="2"/>
</dbReference>
<organism evidence="3 4">
    <name type="scientific">Limnovirga soli</name>
    <dbReference type="NCBI Taxonomy" id="2656915"/>
    <lineage>
        <taxon>Bacteria</taxon>
        <taxon>Pseudomonadati</taxon>
        <taxon>Bacteroidota</taxon>
        <taxon>Chitinophagia</taxon>
        <taxon>Chitinophagales</taxon>
        <taxon>Chitinophagaceae</taxon>
        <taxon>Limnovirga</taxon>
    </lineage>
</organism>
<dbReference type="Pfam" id="PF02469">
    <property type="entry name" value="Fasciclin"/>
    <property type="match status" value="2"/>
</dbReference>
<dbReference type="AlphaFoldDB" id="A0A8J8FAV5"/>
<dbReference type="RefSeq" id="WP_171606082.1">
    <property type="nucleotide sequence ID" value="NZ_WHPF01000001.1"/>
</dbReference>
<feature type="domain" description="FAS1" evidence="2">
    <location>
        <begin position="172"/>
        <end position="313"/>
    </location>
</feature>
<evidence type="ECO:0000313" key="4">
    <source>
        <dbReference type="Proteomes" id="UP000598971"/>
    </source>
</evidence>
<dbReference type="InterPro" id="IPR000782">
    <property type="entry name" value="FAS1_domain"/>
</dbReference>
<proteinExistence type="predicted"/>
<dbReference type="Proteomes" id="UP000598971">
    <property type="component" value="Unassembled WGS sequence"/>
</dbReference>
<dbReference type="FunFam" id="2.30.180.10:FF:000032">
    <property type="entry name" value="Fasciclin domain-containing protein, putative"/>
    <property type="match status" value="2"/>
</dbReference>
<feature type="chain" id="PRO_5035245508" evidence="1">
    <location>
        <begin position="26"/>
        <end position="315"/>
    </location>
</feature>
<dbReference type="SMART" id="SM00554">
    <property type="entry name" value="FAS1"/>
    <property type="match status" value="2"/>
</dbReference>
<evidence type="ECO:0000313" key="3">
    <source>
        <dbReference type="EMBL" id="NNV54177.1"/>
    </source>
</evidence>
<dbReference type="EMBL" id="WHPF01000001">
    <property type="protein sequence ID" value="NNV54177.1"/>
    <property type="molecule type" value="Genomic_DNA"/>
</dbReference>
<dbReference type="PANTHER" id="PTHR10900:SF77">
    <property type="entry name" value="FI19380P1"/>
    <property type="match status" value="1"/>
</dbReference>
<dbReference type="SUPFAM" id="SSF82153">
    <property type="entry name" value="FAS1 domain"/>
    <property type="match status" value="2"/>
</dbReference>
<dbReference type="InterPro" id="IPR050904">
    <property type="entry name" value="Adhesion/Biosynth-related"/>
</dbReference>
<evidence type="ECO:0000259" key="2">
    <source>
        <dbReference type="PROSITE" id="PS50213"/>
    </source>
</evidence>
<dbReference type="PANTHER" id="PTHR10900">
    <property type="entry name" value="PERIOSTIN-RELATED"/>
    <property type="match status" value="1"/>
</dbReference>
<comment type="caution">
    <text evidence="3">The sequence shown here is derived from an EMBL/GenBank/DDBJ whole genome shotgun (WGS) entry which is preliminary data.</text>
</comment>